<organism evidence="4 5">
    <name type="scientific">Paramecium octaurelia</name>
    <dbReference type="NCBI Taxonomy" id="43137"/>
    <lineage>
        <taxon>Eukaryota</taxon>
        <taxon>Sar</taxon>
        <taxon>Alveolata</taxon>
        <taxon>Ciliophora</taxon>
        <taxon>Intramacronucleata</taxon>
        <taxon>Oligohymenophorea</taxon>
        <taxon>Peniculida</taxon>
        <taxon>Parameciidae</taxon>
        <taxon>Paramecium</taxon>
    </lineage>
</organism>
<dbReference type="EMBL" id="CAJJDP010000030">
    <property type="protein sequence ID" value="CAD8155120.1"/>
    <property type="molecule type" value="Genomic_DNA"/>
</dbReference>
<keyword evidence="1" id="KW-0175">Coiled coil</keyword>
<protein>
    <recommendedName>
        <fullName evidence="3">FHA domain-containing protein</fullName>
    </recommendedName>
</protein>
<dbReference type="InterPro" id="IPR000253">
    <property type="entry name" value="FHA_dom"/>
</dbReference>
<dbReference type="CDD" id="cd00060">
    <property type="entry name" value="FHA"/>
    <property type="match status" value="2"/>
</dbReference>
<dbReference type="AlphaFoldDB" id="A0A8S1TS30"/>
<dbReference type="Proteomes" id="UP000683925">
    <property type="component" value="Unassembled WGS sequence"/>
</dbReference>
<dbReference type="OMA" id="QESYNEY"/>
<evidence type="ECO:0000256" key="1">
    <source>
        <dbReference type="SAM" id="Coils"/>
    </source>
</evidence>
<evidence type="ECO:0000259" key="3">
    <source>
        <dbReference type="PROSITE" id="PS50006"/>
    </source>
</evidence>
<feature type="domain" description="FHA" evidence="3">
    <location>
        <begin position="744"/>
        <end position="799"/>
    </location>
</feature>
<gene>
    <name evidence="4" type="ORF">POCTA_138.1.T0300120</name>
</gene>
<evidence type="ECO:0000313" key="5">
    <source>
        <dbReference type="Proteomes" id="UP000683925"/>
    </source>
</evidence>
<dbReference type="PROSITE" id="PS50006">
    <property type="entry name" value="FHA_DOMAIN"/>
    <property type="match status" value="2"/>
</dbReference>
<feature type="coiled-coil region" evidence="1">
    <location>
        <begin position="475"/>
        <end position="502"/>
    </location>
</feature>
<feature type="region of interest" description="Disordered" evidence="2">
    <location>
        <begin position="405"/>
        <end position="425"/>
    </location>
</feature>
<feature type="domain" description="FHA" evidence="3">
    <location>
        <begin position="642"/>
        <end position="687"/>
    </location>
</feature>
<feature type="compositionally biased region" description="Polar residues" evidence="2">
    <location>
        <begin position="407"/>
        <end position="425"/>
    </location>
</feature>
<dbReference type="SMART" id="SM00240">
    <property type="entry name" value="FHA"/>
    <property type="match status" value="2"/>
</dbReference>
<evidence type="ECO:0000256" key="2">
    <source>
        <dbReference type="SAM" id="MobiDB-lite"/>
    </source>
</evidence>
<accession>A0A8S1TS30</accession>
<dbReference type="FunFam" id="2.60.200.20:FF:000194">
    <property type="entry name" value="Uncharacterized protein"/>
    <property type="match status" value="1"/>
</dbReference>
<dbReference type="InterPro" id="IPR050923">
    <property type="entry name" value="Cell_Proc_Reg/RNA_Proc"/>
</dbReference>
<proteinExistence type="predicted"/>
<dbReference type="FunFam" id="2.60.200.20:FF:000195">
    <property type="entry name" value="Uncharacterized protein"/>
    <property type="match status" value="1"/>
</dbReference>
<comment type="caution">
    <text evidence="4">The sequence shown here is derived from an EMBL/GenBank/DDBJ whole genome shotgun (WGS) entry which is preliminary data.</text>
</comment>
<keyword evidence="5" id="KW-1185">Reference proteome</keyword>
<evidence type="ECO:0000313" key="4">
    <source>
        <dbReference type="EMBL" id="CAD8155120.1"/>
    </source>
</evidence>
<dbReference type="OrthoDB" id="302278at2759"/>
<dbReference type="PANTHER" id="PTHR23308">
    <property type="entry name" value="NUCLEAR INHIBITOR OF PROTEIN PHOSPHATASE-1"/>
    <property type="match status" value="1"/>
</dbReference>
<reference evidence="4" key="1">
    <citation type="submission" date="2021-01" db="EMBL/GenBank/DDBJ databases">
        <authorList>
            <consortium name="Genoscope - CEA"/>
            <person name="William W."/>
        </authorList>
    </citation>
    <scope>NUCLEOTIDE SEQUENCE</scope>
</reference>
<dbReference type="Pfam" id="PF00498">
    <property type="entry name" value="FHA"/>
    <property type="match status" value="2"/>
</dbReference>
<sequence>MNIRQLDNIVSWLLQKFKYAPYRWNEQQVHYFCEFVGLTWAIPIVTIQTIPKQRSQNYQQEVPTDGQKFQIPLLDICTKQYEQILEVCTSQSLFKMISHSIDINLYYQIQKLKIWSLILLKYQNYREILKKLYGSKLFFQQKCKTCTAEISCSCSVLSNIIYEIEIYIKSIYEMKSLQNHNRKSSMFISSDIINLLLKSISHLPQIDQTPLFWDMDDIKALLYVIKFQDYYQLLYQNQIDGFVLLLLVNPPFKGEDLFLKCLLLSQEGSQKSQNNLVRNRSSMVRNTMQTASKYHQINQLVNLLHYLLQILSFTAYKNQESYNEYRNIGQRKVSEMKWLSLYYFSKAARTLQLNRSISLLGETRSSSKSLEHRLQQSNMQRHKTEMIDIKMMVIEENLDANKKKQFSHPNVTQSAKSSPQSQRNNQWMQLKNYNTKKSITGNQVNNDLKESVLIQDQDQDYIDEQDRDLQYTETNVQIEEDMESIENVNQSQEEQTQQLTNQEEYIGQNEQMQQSVLMIQSVIQQYLLFYSNIYNSNNNNNNNNNHRQCKNLYLWDNLLCYNNQQYCNNLNSYNNHKYQINQFKLTRLLRNRIIKEQKQILQRLQVLSLTPIFDPFQLFQSTHLKLKCDEQQKLKIVNIQGAYFGRSDECTFAFTDHSKISSKHCQIFYKDKAFYLLDVGSKGGTFIKINHNFVIEKNMSFYIGNRFAFKILEINTETGFLEVRYEHEGAAKHKQIYLKKGDKFLIGRERSKNNFTFMHSQCNKLMSARHLEINYDYNFKIGSVKLMINDLESKNGTWLRLSEKQLNSSPMQLQQGTKFNLSFEIIFDVVELVCDV</sequence>
<name>A0A8S1TS30_PAROT</name>